<reference evidence="2 3" key="1">
    <citation type="submission" date="2013-06" db="EMBL/GenBank/DDBJ databases">
        <title>Complete genome sequence of Paenibacillus mucilaginosus K02.</title>
        <authorList>
            <person name="Xiao B."/>
            <person name="Sun L."/>
            <person name="Xiao L."/>
            <person name="Lian B."/>
        </authorList>
    </citation>
    <scope>NUCLEOTIDE SEQUENCE [LARGE SCALE GENOMIC DNA]</scope>
    <source>
        <strain evidence="2 3">K02</strain>
    </source>
</reference>
<dbReference type="EMBL" id="CP003422">
    <property type="protein sequence ID" value="AFH61251.1"/>
    <property type="molecule type" value="Genomic_DNA"/>
</dbReference>
<evidence type="ECO:0000313" key="3">
    <source>
        <dbReference type="Proteomes" id="UP000007392"/>
    </source>
</evidence>
<protein>
    <recommendedName>
        <fullName evidence="1">Regulator of ribonuclease activity B domain-containing protein</fullName>
    </recommendedName>
</protein>
<proteinExistence type="predicted"/>
<dbReference type="Pfam" id="PF06877">
    <property type="entry name" value="RraB"/>
    <property type="match status" value="1"/>
</dbReference>
<dbReference type="Gene3D" id="3.30.70.970">
    <property type="entry name" value="RraB-like"/>
    <property type="match status" value="1"/>
</dbReference>
<dbReference type="KEGG" id="pmw:B2K_11045"/>
<dbReference type="AlphaFoldDB" id="I0BFV4"/>
<evidence type="ECO:0000313" key="2">
    <source>
        <dbReference type="EMBL" id="AFH61251.1"/>
    </source>
</evidence>
<dbReference type="HOGENOM" id="CLU_1883701_0_0_9"/>
<accession>I0BFV4</accession>
<dbReference type="InterPro" id="IPR009671">
    <property type="entry name" value="RraB_dom"/>
</dbReference>
<feature type="domain" description="Regulator of ribonuclease activity B" evidence="1">
    <location>
        <begin position="34"/>
        <end position="129"/>
    </location>
</feature>
<sequence>MNKQTTIGLMILALLHTACTKESSEIGFTDRQADMMTLQKLKESGVDFSKEQLVDIQISVDSERNGNKIQNKLIKEGFQCNTRKDFEGKRWTTECSKEMMLEIDGIIKEQHKINSIAQNYKGYVDGWGVLVRPNK</sequence>
<dbReference type="SUPFAM" id="SSF89946">
    <property type="entry name" value="Hypothetical protein VC0424"/>
    <property type="match status" value="1"/>
</dbReference>
<name>I0BFV4_9BACL</name>
<evidence type="ECO:0000259" key="1">
    <source>
        <dbReference type="Pfam" id="PF06877"/>
    </source>
</evidence>
<dbReference type="Proteomes" id="UP000007392">
    <property type="component" value="Chromosome"/>
</dbReference>
<dbReference type="RefSeq" id="WP_014650308.1">
    <property type="nucleotide sequence ID" value="NC_017672.3"/>
</dbReference>
<dbReference type="InterPro" id="IPR036701">
    <property type="entry name" value="RraB-like_sf"/>
</dbReference>
<organism evidence="2 3">
    <name type="scientific">Paenibacillus mucilaginosus K02</name>
    <dbReference type="NCBI Taxonomy" id="997761"/>
    <lineage>
        <taxon>Bacteria</taxon>
        <taxon>Bacillati</taxon>
        <taxon>Bacillota</taxon>
        <taxon>Bacilli</taxon>
        <taxon>Bacillales</taxon>
        <taxon>Paenibacillaceae</taxon>
        <taxon>Paenibacillus</taxon>
    </lineage>
</organism>
<gene>
    <name evidence="2" type="ORF">B2K_11045</name>
</gene>